<feature type="domain" description="Glycoside hydrolase family 65 C-terminal" evidence="7">
    <location>
        <begin position="698"/>
        <end position="759"/>
    </location>
</feature>
<evidence type="ECO:0000313" key="9">
    <source>
        <dbReference type="EMBL" id="MCC3145547.1"/>
    </source>
</evidence>
<name>A0AAW4X169_9FIRM</name>
<evidence type="ECO:0000256" key="4">
    <source>
        <dbReference type="PIRSR" id="PIRSR036289-50"/>
    </source>
</evidence>
<comment type="similarity">
    <text evidence="1">Belongs to the glycosyl hydrolase 65 family.</text>
</comment>
<dbReference type="InterPro" id="IPR012341">
    <property type="entry name" value="6hp_glycosidase-like_sf"/>
</dbReference>
<evidence type="ECO:0000313" key="10">
    <source>
        <dbReference type="Proteomes" id="UP001199296"/>
    </source>
</evidence>
<sequence length="771" mass="89407">MAEQSLFKLKDGWNLEIPEIDENQIVNYGSNLLCGNGYLAYRGTLEEWGKDQYKACIVSDTYDMADGKWRELSNAPDGLYSRISIDGQDFAHDPGSLDLKTELNFNYRYGIFERQTQSNREERNYQILSARFASYDNLHLIANQYTVSGTEKAEVLKFKIGIDGDVWDLNGTHLKNFSSDYDSEKNILYIKAETVEEEIEVVTALSFKINSQLQNIAVEEKEKAIFLIIEVNNPDQKEIRIERNLIIYSSNDRKDPLKQALEDAENCLEFSYEELLKKHKAKWDQRWERADIKLKGNLMDQLAVRFNLYHNIIATPTHSEYLPIGARGLSCQAYQGAAFWDQEIFNLPMFMYTDLESAKNILKYRYHTLDGAREKAADLGYDGAFYAWISGKSGKELCPSFFFKDVISGRKIRNHFNDWQIHVSPDISYSIWKYYLAADDIDFISKYGAEILFEIARFIHSRVHFNSYKDQYELIRLLGPDEYHENVDNNAFSNYQSQFALKIALYFYFKLQNEKPQELKKIVDKIDLKENEITAWQEIKEKIYLPKPDSESKLIEQFDGYFDLEDTTAEVLEDRLIDKSEYWGWPNGVAVFTQVIKQADVIQLFTLHDLFSEDVIAANYDYYEKRTQHGSSLSPSQYAIVAARLGRSEEAYRYFKKSAYIDLKSSNKAVSGGTFIGGVHTAAAGGIWQVLINGFAGMKLKKEGLFFKPNLTEEWEELEWKLIYKQAKLKLKLTQSEFEVNSDKANAKEIEFKVFNKKYNIEPGEKIKISL</sequence>
<dbReference type="RefSeq" id="WP_229346249.1">
    <property type="nucleotide sequence ID" value="NZ_JAJFAT010000013.1"/>
</dbReference>
<dbReference type="GO" id="GO:0016757">
    <property type="term" value="F:glycosyltransferase activity"/>
    <property type="evidence" value="ECO:0007669"/>
    <property type="project" value="UniProtKB-KW"/>
</dbReference>
<keyword evidence="2" id="KW-0328">Glycosyltransferase</keyword>
<protein>
    <submittedName>
        <fullName evidence="9">Glycoside hydrolase family 65 protein</fullName>
    </submittedName>
</protein>
<keyword evidence="10" id="KW-1185">Reference proteome</keyword>
<dbReference type="Proteomes" id="UP001199296">
    <property type="component" value="Unassembled WGS sequence"/>
</dbReference>
<feature type="active site" description="Proton donor" evidence="4">
    <location>
        <position position="482"/>
    </location>
</feature>
<comment type="caution">
    <text evidence="9">The sequence shown here is derived from an EMBL/GenBank/DDBJ whole genome shotgun (WGS) entry which is preliminary data.</text>
</comment>
<feature type="domain" description="Glycoside hydrolase family 65 N-terminal" evidence="8">
    <location>
        <begin position="20"/>
        <end position="250"/>
    </location>
</feature>
<dbReference type="SUPFAM" id="SSF74650">
    <property type="entry name" value="Galactose mutarotase-like"/>
    <property type="match status" value="1"/>
</dbReference>
<feature type="binding site" evidence="5">
    <location>
        <begin position="597"/>
        <end position="598"/>
    </location>
    <ligand>
        <name>substrate</name>
    </ligand>
</feature>
<dbReference type="GO" id="GO:0005975">
    <property type="term" value="P:carbohydrate metabolic process"/>
    <property type="evidence" value="ECO:0007669"/>
    <property type="project" value="InterPro"/>
</dbReference>
<gene>
    <name evidence="9" type="ORF">LJ207_09450</name>
</gene>
<dbReference type="Gene3D" id="2.60.420.10">
    <property type="entry name" value="Maltose phosphorylase, domain 3"/>
    <property type="match status" value="1"/>
</dbReference>
<keyword evidence="3" id="KW-0808">Transferase</keyword>
<evidence type="ECO:0000256" key="5">
    <source>
        <dbReference type="PIRSR" id="PIRSR036289-51"/>
    </source>
</evidence>
<dbReference type="InterPro" id="IPR017045">
    <property type="entry name" value="Malt_Pase/Glycosyl_Hdrlase"/>
</dbReference>
<evidence type="ECO:0000259" key="7">
    <source>
        <dbReference type="Pfam" id="PF03633"/>
    </source>
</evidence>
<evidence type="ECO:0000256" key="1">
    <source>
        <dbReference type="ARBA" id="ARBA00006768"/>
    </source>
</evidence>
<dbReference type="Pfam" id="PF03636">
    <property type="entry name" value="Glyco_hydro_65N"/>
    <property type="match status" value="1"/>
</dbReference>
<proteinExistence type="inferred from homology"/>
<dbReference type="InterPro" id="IPR005194">
    <property type="entry name" value="Glyco_hydro_65_C"/>
</dbReference>
<evidence type="ECO:0000259" key="8">
    <source>
        <dbReference type="Pfam" id="PF03636"/>
    </source>
</evidence>
<dbReference type="PIRSF" id="PIRSF036289">
    <property type="entry name" value="Glycosyl_hydrolase_malt_phosph"/>
    <property type="match status" value="1"/>
</dbReference>
<dbReference type="GO" id="GO:0004553">
    <property type="term" value="F:hydrolase activity, hydrolyzing O-glycosyl compounds"/>
    <property type="evidence" value="ECO:0007669"/>
    <property type="project" value="TreeGrafter"/>
</dbReference>
<dbReference type="Pfam" id="PF03632">
    <property type="entry name" value="Glyco_hydro_65m"/>
    <property type="match status" value="1"/>
</dbReference>
<dbReference type="Pfam" id="PF03633">
    <property type="entry name" value="Glyco_hydro_65C"/>
    <property type="match status" value="1"/>
</dbReference>
<dbReference type="InterPro" id="IPR005195">
    <property type="entry name" value="Glyco_hydro_65_M"/>
</dbReference>
<dbReference type="InterPro" id="IPR005196">
    <property type="entry name" value="Glyco_hydro_65_N"/>
</dbReference>
<evidence type="ECO:0000259" key="6">
    <source>
        <dbReference type="Pfam" id="PF03632"/>
    </source>
</evidence>
<accession>A0AAW4X169</accession>
<dbReference type="SUPFAM" id="SSF48208">
    <property type="entry name" value="Six-hairpin glycosidases"/>
    <property type="match status" value="1"/>
</dbReference>
<dbReference type="Gene3D" id="1.50.10.10">
    <property type="match status" value="1"/>
</dbReference>
<dbReference type="EMBL" id="JAJFAT010000013">
    <property type="protein sequence ID" value="MCC3145547.1"/>
    <property type="molecule type" value="Genomic_DNA"/>
</dbReference>
<dbReference type="InterPro" id="IPR008928">
    <property type="entry name" value="6-hairpin_glycosidase_sf"/>
</dbReference>
<feature type="domain" description="Glycoside hydrolase family 65 central catalytic" evidence="6">
    <location>
        <begin position="305"/>
        <end position="689"/>
    </location>
</feature>
<dbReference type="GO" id="GO:0030246">
    <property type="term" value="F:carbohydrate binding"/>
    <property type="evidence" value="ECO:0007669"/>
    <property type="project" value="InterPro"/>
</dbReference>
<organism evidence="9 10">
    <name type="scientific">Halanaerobium polyolivorans</name>
    <dbReference type="NCBI Taxonomy" id="2886943"/>
    <lineage>
        <taxon>Bacteria</taxon>
        <taxon>Bacillati</taxon>
        <taxon>Bacillota</taxon>
        <taxon>Clostridia</taxon>
        <taxon>Halanaerobiales</taxon>
        <taxon>Halanaerobiaceae</taxon>
        <taxon>Halanaerobium</taxon>
    </lineage>
</organism>
<evidence type="ECO:0000256" key="3">
    <source>
        <dbReference type="ARBA" id="ARBA00022679"/>
    </source>
</evidence>
<dbReference type="AlphaFoldDB" id="A0AAW4X169"/>
<dbReference type="PANTHER" id="PTHR11051:SF8">
    <property type="entry name" value="PROTEIN-GLUCOSYLGALACTOSYLHYDROXYLYSINE GLUCOSIDASE"/>
    <property type="match status" value="1"/>
</dbReference>
<keyword evidence="9" id="KW-0378">Hydrolase</keyword>
<feature type="binding site" evidence="5">
    <location>
        <begin position="340"/>
        <end position="341"/>
    </location>
    <ligand>
        <name>substrate</name>
    </ligand>
</feature>
<dbReference type="Gene3D" id="2.70.98.40">
    <property type="entry name" value="Glycoside hydrolase, family 65, N-terminal domain"/>
    <property type="match status" value="1"/>
</dbReference>
<dbReference type="InterPro" id="IPR011013">
    <property type="entry name" value="Gal_mutarotase_sf_dom"/>
</dbReference>
<dbReference type="PANTHER" id="PTHR11051">
    <property type="entry name" value="GLYCOSYL HYDROLASE-RELATED"/>
    <property type="match status" value="1"/>
</dbReference>
<reference evidence="9 10" key="1">
    <citation type="submission" date="2021-10" db="EMBL/GenBank/DDBJ databases">
        <authorList>
            <person name="Grouzdev D.S."/>
            <person name="Pantiukh K.S."/>
            <person name="Krutkina M.S."/>
        </authorList>
    </citation>
    <scope>NUCLEOTIDE SEQUENCE [LARGE SCALE GENOMIC DNA]</scope>
    <source>
        <strain evidence="9 10">Z-7514</strain>
    </source>
</reference>
<evidence type="ECO:0000256" key="2">
    <source>
        <dbReference type="ARBA" id="ARBA00022676"/>
    </source>
</evidence>
<dbReference type="InterPro" id="IPR037018">
    <property type="entry name" value="GH65_N"/>
</dbReference>